<accession>A0AAE0GLT7</accession>
<sequence>MSARPHNVPAAARRSLATIFDDSAVRHATTPATPLVTAAPAAWSSAAATFLSNVKSLARDHFDEKVAKLVIRKVYDEKTRRFTGAESNVNSVIAKLVLALRTAFTTEESAFGPLFDLEDATLPVRPEANRLLFSTLELIIHPTSPAADWIESSAESHPFDGKRALFEIARMLIDTGGPFQGTADLLSIKIVKDVNPLSSISAFNAALRSARRKSTLNDEEHSASGTAHGFAMIEDVSAHAYSEKYDFKQIFSGVQDMLCDMKREIKSINNRLDATKGFTPRGEKYGRGPKRFRVARSC</sequence>
<organism evidence="1 2">
    <name type="scientific">Cymbomonas tetramitiformis</name>
    <dbReference type="NCBI Taxonomy" id="36881"/>
    <lineage>
        <taxon>Eukaryota</taxon>
        <taxon>Viridiplantae</taxon>
        <taxon>Chlorophyta</taxon>
        <taxon>Pyramimonadophyceae</taxon>
        <taxon>Pyramimonadales</taxon>
        <taxon>Pyramimonadaceae</taxon>
        <taxon>Cymbomonas</taxon>
    </lineage>
</organism>
<dbReference type="EMBL" id="LGRX02004445">
    <property type="protein sequence ID" value="KAK3280320.1"/>
    <property type="molecule type" value="Genomic_DNA"/>
</dbReference>
<evidence type="ECO:0000313" key="2">
    <source>
        <dbReference type="Proteomes" id="UP001190700"/>
    </source>
</evidence>
<protein>
    <submittedName>
        <fullName evidence="1">Uncharacterized protein</fullName>
    </submittedName>
</protein>
<comment type="caution">
    <text evidence="1">The sequence shown here is derived from an EMBL/GenBank/DDBJ whole genome shotgun (WGS) entry which is preliminary data.</text>
</comment>
<proteinExistence type="predicted"/>
<dbReference type="AlphaFoldDB" id="A0AAE0GLT7"/>
<reference evidence="1 2" key="1">
    <citation type="journal article" date="2015" name="Genome Biol. Evol.">
        <title>Comparative Genomics of a Bacterivorous Green Alga Reveals Evolutionary Causalities and Consequences of Phago-Mixotrophic Mode of Nutrition.</title>
        <authorList>
            <person name="Burns J.A."/>
            <person name="Paasch A."/>
            <person name="Narechania A."/>
            <person name="Kim E."/>
        </authorList>
    </citation>
    <scope>NUCLEOTIDE SEQUENCE [LARGE SCALE GENOMIC DNA]</scope>
    <source>
        <strain evidence="1 2">PLY_AMNH</strain>
    </source>
</reference>
<gene>
    <name evidence="1" type="ORF">CYMTET_11833</name>
</gene>
<keyword evidence="2" id="KW-1185">Reference proteome</keyword>
<name>A0AAE0GLT7_9CHLO</name>
<dbReference type="Proteomes" id="UP001190700">
    <property type="component" value="Unassembled WGS sequence"/>
</dbReference>
<evidence type="ECO:0000313" key="1">
    <source>
        <dbReference type="EMBL" id="KAK3280320.1"/>
    </source>
</evidence>